<accession>A0A7T0BY36</accession>
<dbReference type="KEGG" id="nli:G3M70_14270"/>
<name>A0A7T0BY36_9BACT</name>
<organism evidence="2 3">
    <name type="scientific">Candidatus Nitronauta litoralis</name>
    <dbReference type="NCBI Taxonomy" id="2705533"/>
    <lineage>
        <taxon>Bacteria</taxon>
        <taxon>Pseudomonadati</taxon>
        <taxon>Nitrospinota/Tectimicrobiota group</taxon>
        <taxon>Nitrospinota</taxon>
        <taxon>Nitrospinia</taxon>
        <taxon>Nitrospinales</taxon>
        <taxon>Nitrospinaceae</taxon>
        <taxon>Candidatus Nitronauta</taxon>
    </lineage>
</organism>
<proteinExistence type="predicted"/>
<dbReference type="Pfam" id="PF11924">
    <property type="entry name" value="IAT_beta"/>
    <property type="match status" value="1"/>
</dbReference>
<gene>
    <name evidence="2" type="ORF">G3M70_14270</name>
</gene>
<dbReference type="InterPro" id="IPR024519">
    <property type="entry name" value="IAT_beta"/>
</dbReference>
<reference evidence="2 3" key="1">
    <citation type="submission" date="2020-02" db="EMBL/GenBank/DDBJ databases">
        <title>Genomic and physiological characterization of two novel Nitrospinaceae genera.</title>
        <authorList>
            <person name="Mueller A.J."/>
            <person name="Jung M.-Y."/>
            <person name="Strachan C.R."/>
            <person name="Herbold C.W."/>
            <person name="Kirkegaard R.H."/>
            <person name="Daims H."/>
        </authorList>
    </citation>
    <scope>NUCLEOTIDE SEQUENCE [LARGE SCALE GENOMIC DNA]</scope>
    <source>
        <strain evidence="2">EB</strain>
    </source>
</reference>
<feature type="domain" description="Inverse autotransporter beta-domain" evidence="1">
    <location>
        <begin position="30"/>
        <end position="190"/>
    </location>
</feature>
<protein>
    <recommendedName>
        <fullName evidence="1">Inverse autotransporter beta-domain domain-containing protein</fullName>
    </recommendedName>
</protein>
<evidence type="ECO:0000313" key="2">
    <source>
        <dbReference type="EMBL" id="QPJ62976.1"/>
    </source>
</evidence>
<dbReference type="EMBL" id="CP048685">
    <property type="protein sequence ID" value="QPJ62976.1"/>
    <property type="molecule type" value="Genomic_DNA"/>
</dbReference>
<sequence>MGFSLLFSTALFAKPGYYEGHIEASGKFGSERDIGRFDLFLPLAQSKKSLFFGDFRGVVASNSTEEGNFGMGLRRIIPGKNFGLGSLIAGGYTFYDVRSSENDFTYHQATLGFELLGNRWDFRANGYIPFGDTSNILSSRNVARFSGPETAPLSLSGTSVLAGNFTRNDTVTMMVARERALSGFDMEGGYKFDLTRRQSLWLYGGFFQFNNVEGLPDINGPRLRAEYRLEDVFRVRGARLTLGAEWQDDDVRGSQGAGMIRIRVPLEKLLPGRRSRRTYRDIRSRMNATIIRDIDVVTHAQDLDAAADSPDAPEMEEEIVPTTIQGGVATDPATGQPLNVYFVTENGAGDCTQNNPCSVARAQSDGNYGSGDVLVLRSSNGNIKENILLTQPRQQVVGGGNTGTAGIQFSNGSQLNLSNLGSRPTLAPATGTALTMSDGSTAKGFTIHSGATGVLVNDVTGTMNDVVVMGGTVGISVQGSGNLVATSTTVQNNASTAIQLLNHNGFVSFDGMVLNPLGSAIQVDGGSGMLAFGGNVTQNNNAALLEVLNGHSGSAQFSNGTLSGSNGSGLSFNNADGSYTFAGTTTLFGGLAGVDITNGSTGTFNFGTNTSISERTAAAFNLDGGTPTVTYSGTINNAVNDAIAIANTTGGSVNFNSALANAINDTGSGVFLNSNAGSVSIRNALLQGSEGIDINAGSGNYFFTDTKILHTTGTPVDIAGGTSTLTFEGTISQANNTALVNVSGGHAAGTVMFRNGTLSASNGTGLQFDNADGTYHFAGTTTLNGGDAGIDILNGSAGTFNFGPATSITSPTGSAFNLAGGTASVTYKGNITQTGNNALVSVSGGHSTGKVVFKLGTLSATNGTGLQFDNADSTYQFDGATTLNGGDAGIDILNGSGGAFTFGSGTTITNPTGVAVNIAGGTSSVTFSGNITQIGNVATVNVSGGHSAGTVRFDTGTINVSNGTGLQFDSANGTYQFEGVTNLNGGDAGVDILNGSTGTFTFGSGASIINPTGTAFNVAGGSSSVTYSGNITQTGNVATVNIAGGHSGGTIRFDSGTINVTNGTGLQFDNADGTYQFEGTTSLNGGDSGIDILNGSGGTFTFGTGTTITNPTGTAFNIAGGTANVTFDGNISQTNASRLVNIDGMTGGSVIFQIGKLTGGAASTGVLINNSASNVTFSDLDLGSSAGRMTNQAVNLSGANTGTFTFSSLNIFTNGATGFGANNGGTVNITGAGNTIDTTLGTGLSLINTTIGTSGLTFESINASNTLGQGITLDTTGGLGGLTITGTGTAGSGGTLSGFATGLFANSILRVDVADMNIGGSTADGVNIATANTVNLSGLNITNSATDGVLLNTVNSVTLNNLSIANAGDDAFDFDGNFTSISGVGSSLTAPIGTSCETAGATITNNTLTFTNAGGTPNSTCP</sequence>
<dbReference type="Proteomes" id="UP000594688">
    <property type="component" value="Chromosome"/>
</dbReference>
<evidence type="ECO:0000313" key="3">
    <source>
        <dbReference type="Proteomes" id="UP000594688"/>
    </source>
</evidence>
<dbReference type="Gene3D" id="2.40.160.160">
    <property type="entry name" value="Inverse autotransporter, beta-domain"/>
    <property type="match status" value="1"/>
</dbReference>
<evidence type="ECO:0000259" key="1">
    <source>
        <dbReference type="Pfam" id="PF11924"/>
    </source>
</evidence>
<dbReference type="SMART" id="SM00710">
    <property type="entry name" value="PbH1"/>
    <property type="match status" value="14"/>
</dbReference>
<dbReference type="InterPro" id="IPR006626">
    <property type="entry name" value="PbH1"/>
</dbReference>
<dbReference type="InterPro" id="IPR038177">
    <property type="entry name" value="IAT_beta_sf"/>
</dbReference>